<dbReference type="PRINTS" id="PR00502">
    <property type="entry name" value="NUDIXFAMILY"/>
</dbReference>
<evidence type="ECO:0000256" key="2">
    <source>
        <dbReference type="ARBA" id="ARBA00005582"/>
    </source>
</evidence>
<dbReference type="InterPro" id="IPR015797">
    <property type="entry name" value="NUDIX_hydrolase-like_dom_sf"/>
</dbReference>
<dbReference type="Pfam" id="PF00293">
    <property type="entry name" value="NUDIX"/>
    <property type="match status" value="1"/>
</dbReference>
<proteinExistence type="inferred from homology"/>
<keyword evidence="7" id="KW-1185">Reference proteome</keyword>
<dbReference type="RefSeq" id="WP_285665164.1">
    <property type="nucleotide sequence ID" value="NZ_BSTX01000003.1"/>
</dbReference>
<reference evidence="6" key="1">
    <citation type="submission" date="2023-03" db="EMBL/GenBank/DDBJ databases">
        <title>Actinorhabdospora filicis NBRC 111898.</title>
        <authorList>
            <person name="Ichikawa N."/>
            <person name="Sato H."/>
            <person name="Tonouchi N."/>
        </authorList>
    </citation>
    <scope>NUCLEOTIDE SEQUENCE</scope>
    <source>
        <strain evidence="6">NBRC 111898</strain>
    </source>
</reference>
<evidence type="ECO:0000259" key="5">
    <source>
        <dbReference type="PROSITE" id="PS51462"/>
    </source>
</evidence>
<sequence>MVTRRRAGLLRGTVYRVFYRLPRKMQRFLARRVSPKYILGAVILLFDADGERLLMLRQPPGFGWGLPAGLIDRGEAPAHAAVRELREETGLSVELKPANPSAVVHVGGRWVDMVFTARVDAETHEPSVDGAEVLDARWHRLDDLPPLTPASAKLLSHYGIGPYSEALGEPVHD</sequence>
<comment type="similarity">
    <text evidence="2 4">Belongs to the Nudix hydrolase family.</text>
</comment>
<dbReference type="InterPro" id="IPR020084">
    <property type="entry name" value="NUDIX_hydrolase_CS"/>
</dbReference>
<dbReference type="PANTHER" id="PTHR43046">
    <property type="entry name" value="GDP-MANNOSE MANNOSYL HYDROLASE"/>
    <property type="match status" value="1"/>
</dbReference>
<dbReference type="Proteomes" id="UP001165079">
    <property type="component" value="Unassembled WGS sequence"/>
</dbReference>
<dbReference type="PROSITE" id="PS51462">
    <property type="entry name" value="NUDIX"/>
    <property type="match status" value="1"/>
</dbReference>
<evidence type="ECO:0000256" key="3">
    <source>
        <dbReference type="ARBA" id="ARBA00022801"/>
    </source>
</evidence>
<feature type="domain" description="Nudix hydrolase" evidence="5">
    <location>
        <begin position="36"/>
        <end position="161"/>
    </location>
</feature>
<dbReference type="InterPro" id="IPR000086">
    <property type="entry name" value="NUDIX_hydrolase_dom"/>
</dbReference>
<dbReference type="PANTHER" id="PTHR43046:SF2">
    <property type="entry name" value="8-OXO-DGTP DIPHOSPHATASE-RELATED"/>
    <property type="match status" value="1"/>
</dbReference>
<dbReference type="AlphaFoldDB" id="A0A9W6SQ15"/>
<evidence type="ECO:0000256" key="1">
    <source>
        <dbReference type="ARBA" id="ARBA00001946"/>
    </source>
</evidence>
<comment type="cofactor">
    <cofactor evidence="1">
        <name>Mg(2+)</name>
        <dbReference type="ChEBI" id="CHEBI:18420"/>
    </cofactor>
</comment>
<dbReference type="PROSITE" id="PS00893">
    <property type="entry name" value="NUDIX_BOX"/>
    <property type="match status" value="1"/>
</dbReference>
<evidence type="ECO:0000313" key="7">
    <source>
        <dbReference type="Proteomes" id="UP001165079"/>
    </source>
</evidence>
<evidence type="ECO:0000313" key="6">
    <source>
        <dbReference type="EMBL" id="GLZ80037.1"/>
    </source>
</evidence>
<evidence type="ECO:0000256" key="4">
    <source>
        <dbReference type="RuleBase" id="RU003476"/>
    </source>
</evidence>
<protein>
    <submittedName>
        <fullName evidence="6">NUDIX hydrolase</fullName>
    </submittedName>
</protein>
<dbReference type="GO" id="GO:0016787">
    <property type="term" value="F:hydrolase activity"/>
    <property type="evidence" value="ECO:0007669"/>
    <property type="project" value="UniProtKB-KW"/>
</dbReference>
<dbReference type="InterPro" id="IPR020476">
    <property type="entry name" value="Nudix_hydrolase"/>
</dbReference>
<name>A0A9W6SQ15_9ACTN</name>
<dbReference type="Gene3D" id="3.90.79.10">
    <property type="entry name" value="Nucleoside Triphosphate Pyrophosphohydrolase"/>
    <property type="match status" value="1"/>
</dbReference>
<gene>
    <name evidence="6" type="ORF">Afil01_48440</name>
</gene>
<accession>A0A9W6SQ15</accession>
<comment type="caution">
    <text evidence="6">The sequence shown here is derived from an EMBL/GenBank/DDBJ whole genome shotgun (WGS) entry which is preliminary data.</text>
</comment>
<keyword evidence="3 4" id="KW-0378">Hydrolase</keyword>
<dbReference type="EMBL" id="BSTX01000003">
    <property type="protein sequence ID" value="GLZ80037.1"/>
    <property type="molecule type" value="Genomic_DNA"/>
</dbReference>
<organism evidence="6 7">
    <name type="scientific">Actinorhabdospora filicis</name>
    <dbReference type="NCBI Taxonomy" id="1785913"/>
    <lineage>
        <taxon>Bacteria</taxon>
        <taxon>Bacillati</taxon>
        <taxon>Actinomycetota</taxon>
        <taxon>Actinomycetes</taxon>
        <taxon>Micromonosporales</taxon>
        <taxon>Micromonosporaceae</taxon>
        <taxon>Actinorhabdospora</taxon>
    </lineage>
</organism>
<dbReference type="SUPFAM" id="SSF55811">
    <property type="entry name" value="Nudix"/>
    <property type="match status" value="1"/>
</dbReference>